<reference evidence="1 2" key="1">
    <citation type="submission" date="2020-03" db="EMBL/GenBank/DDBJ databases">
        <title>Genomic Encyclopedia of Archaeal and Bacterial Type Strains, Phase II (KMG-II): from individual species to whole genera.</title>
        <authorList>
            <person name="Goeker M."/>
        </authorList>
    </citation>
    <scope>NUCLEOTIDE SEQUENCE [LARGE SCALE GENOMIC DNA]</scope>
    <source>
        <strain evidence="1 2">DSM 4749</strain>
    </source>
</reference>
<protein>
    <submittedName>
        <fullName evidence="1">Uncharacterized protein</fullName>
    </submittedName>
</protein>
<comment type="caution">
    <text evidence="1">The sequence shown here is derived from an EMBL/GenBank/DDBJ whole genome shotgun (WGS) entry which is preliminary data.</text>
</comment>
<dbReference type="AlphaFoldDB" id="A0A846ME34"/>
<evidence type="ECO:0000313" key="2">
    <source>
        <dbReference type="Proteomes" id="UP000532769"/>
    </source>
</evidence>
<sequence>MTINQFRKFLYSLAKFLGDVNAIQKGKIGKRIGRRIAGKITGKLLQKLFK</sequence>
<evidence type="ECO:0000313" key="1">
    <source>
        <dbReference type="EMBL" id="NIK15281.1"/>
    </source>
</evidence>
<proteinExistence type="predicted"/>
<name>A0A846ME34_9BACL</name>
<gene>
    <name evidence="1" type="ORF">BDD39_001791</name>
</gene>
<keyword evidence="2" id="KW-1185">Reference proteome</keyword>
<dbReference type="Proteomes" id="UP000532769">
    <property type="component" value="Unassembled WGS sequence"/>
</dbReference>
<dbReference type="RefSeq" id="WP_166910060.1">
    <property type="nucleotide sequence ID" value="NZ_JAASRS010000001.1"/>
</dbReference>
<organism evidence="1 2">
    <name type="scientific">Saccharococcus thermophilus</name>
    <dbReference type="NCBI Taxonomy" id="29396"/>
    <lineage>
        <taxon>Bacteria</taxon>
        <taxon>Bacillati</taxon>
        <taxon>Bacillota</taxon>
        <taxon>Bacilli</taxon>
        <taxon>Bacillales</taxon>
        <taxon>Anoxybacillaceae</taxon>
        <taxon>Saccharococcus</taxon>
    </lineage>
</organism>
<accession>A0A846ME34</accession>
<dbReference type="EMBL" id="JAASRS010000001">
    <property type="protein sequence ID" value="NIK15281.1"/>
    <property type="molecule type" value="Genomic_DNA"/>
</dbReference>